<evidence type="ECO:0000256" key="1">
    <source>
        <dbReference type="ARBA" id="ARBA00022491"/>
    </source>
</evidence>
<keyword evidence="1" id="KW-0678">Repressor</keyword>
<name>A0A5C6TSJ4_9SPHN</name>
<dbReference type="GO" id="GO:0003677">
    <property type="term" value="F:DNA binding"/>
    <property type="evidence" value="ECO:0007669"/>
    <property type="project" value="UniProtKB-KW"/>
</dbReference>
<reference evidence="6 7" key="1">
    <citation type="journal article" date="2015" name="J. Microbiol.">
        <title>Sphingosinicella ginsenosidimutans sp. nov., with ginsenoside converting activity.</title>
        <authorList>
            <person name="Kim J.K."/>
            <person name="Kang M.S."/>
            <person name="Park S.C."/>
            <person name="Kim K.M."/>
            <person name="Choi K."/>
            <person name="Yoon M.H."/>
            <person name="Im W.T."/>
        </authorList>
    </citation>
    <scope>NUCLEOTIDE SEQUENCE [LARGE SCALE GENOMIC DNA]</scope>
    <source>
        <strain evidence="6 7">BS-11</strain>
    </source>
</reference>
<evidence type="ECO:0000313" key="6">
    <source>
        <dbReference type="EMBL" id="TXC63317.1"/>
    </source>
</evidence>
<dbReference type="Gene3D" id="1.10.1660.10">
    <property type="match status" value="1"/>
</dbReference>
<evidence type="ECO:0000259" key="5">
    <source>
        <dbReference type="PROSITE" id="PS50937"/>
    </source>
</evidence>
<evidence type="ECO:0000256" key="2">
    <source>
        <dbReference type="ARBA" id="ARBA00023015"/>
    </source>
</evidence>
<dbReference type="PROSITE" id="PS00552">
    <property type="entry name" value="HTH_MERR_1"/>
    <property type="match status" value="1"/>
</dbReference>
<organism evidence="6 7">
    <name type="scientific">Allosphingosinicella ginsenosidimutans</name>
    <dbReference type="NCBI Taxonomy" id="1176539"/>
    <lineage>
        <taxon>Bacteria</taxon>
        <taxon>Pseudomonadati</taxon>
        <taxon>Pseudomonadota</taxon>
        <taxon>Alphaproteobacteria</taxon>
        <taxon>Sphingomonadales</taxon>
        <taxon>Sphingomonadaceae</taxon>
        <taxon>Allosphingosinicella</taxon>
    </lineage>
</organism>
<keyword evidence="4" id="KW-0804">Transcription</keyword>
<evidence type="ECO:0000256" key="4">
    <source>
        <dbReference type="ARBA" id="ARBA00023163"/>
    </source>
</evidence>
<gene>
    <name evidence="6" type="ORF">FRZ32_06360</name>
</gene>
<proteinExistence type="predicted"/>
<dbReference type="SMART" id="SM00422">
    <property type="entry name" value="HTH_MERR"/>
    <property type="match status" value="1"/>
</dbReference>
<dbReference type="CDD" id="cd00592">
    <property type="entry name" value="HTH_MerR-like"/>
    <property type="match status" value="1"/>
</dbReference>
<dbReference type="PANTHER" id="PTHR30204">
    <property type="entry name" value="REDOX-CYCLING DRUG-SENSING TRANSCRIPTIONAL ACTIVATOR SOXR"/>
    <property type="match status" value="1"/>
</dbReference>
<dbReference type="AlphaFoldDB" id="A0A5C6TSJ4"/>
<dbReference type="InterPro" id="IPR047057">
    <property type="entry name" value="MerR_fam"/>
</dbReference>
<evidence type="ECO:0000256" key="3">
    <source>
        <dbReference type="ARBA" id="ARBA00023125"/>
    </source>
</evidence>
<dbReference type="OrthoDB" id="9803659at2"/>
<dbReference type="InterPro" id="IPR012925">
    <property type="entry name" value="TipAS_dom"/>
</dbReference>
<dbReference type="InterPro" id="IPR000551">
    <property type="entry name" value="MerR-type_HTH_dom"/>
</dbReference>
<dbReference type="SUPFAM" id="SSF46955">
    <property type="entry name" value="Putative DNA-binding domain"/>
    <property type="match status" value="1"/>
</dbReference>
<dbReference type="GO" id="GO:0003700">
    <property type="term" value="F:DNA-binding transcription factor activity"/>
    <property type="evidence" value="ECO:0007669"/>
    <property type="project" value="InterPro"/>
</dbReference>
<dbReference type="PROSITE" id="PS50937">
    <property type="entry name" value="HTH_MERR_2"/>
    <property type="match status" value="1"/>
</dbReference>
<dbReference type="PRINTS" id="PR00040">
    <property type="entry name" value="HTHMERR"/>
</dbReference>
<keyword evidence="2" id="KW-0805">Transcription regulation</keyword>
<feature type="domain" description="HTH merR-type" evidence="5">
    <location>
        <begin position="9"/>
        <end position="72"/>
    </location>
</feature>
<dbReference type="Pfam" id="PF13411">
    <property type="entry name" value="MerR_1"/>
    <property type="match status" value="1"/>
</dbReference>
<sequence length="258" mass="27839">MRGWLGPAEMAARLGVSVKALRVYERAGLVTPDRTAANYRRYGPAHAARLHQVLALKRLGLPLARIAGLLAGRLASLDSVLALQQQMLETRATELREALAAIGAARARLQEGGDLSLDDLATLTRKSVMTMKSDEAMAAALKPAVDRHFSAEEQQRLAANAPYFDQEQVSREWDSLIAEAKALAATGDPASPEAKDLARRWFAQIERFTGGDPDVTARLGRVWSESMQDPAAAKDLPLTPELMAFVGAARRAATGEDA</sequence>
<keyword evidence="3" id="KW-0238">DNA-binding</keyword>
<accession>A0A5C6TSJ4</accession>
<dbReference type="Proteomes" id="UP000321249">
    <property type="component" value="Unassembled WGS sequence"/>
</dbReference>
<evidence type="ECO:0000313" key="7">
    <source>
        <dbReference type="Proteomes" id="UP000321249"/>
    </source>
</evidence>
<dbReference type="RefSeq" id="WP_147042727.1">
    <property type="nucleotide sequence ID" value="NZ_BAABIR010000006.1"/>
</dbReference>
<dbReference type="InterPro" id="IPR009061">
    <property type="entry name" value="DNA-bd_dom_put_sf"/>
</dbReference>
<comment type="caution">
    <text evidence="6">The sequence shown here is derived from an EMBL/GenBank/DDBJ whole genome shotgun (WGS) entry which is preliminary data.</text>
</comment>
<keyword evidence="7" id="KW-1185">Reference proteome</keyword>
<protein>
    <submittedName>
        <fullName evidence="6">MerR family transcriptional regulator</fullName>
    </submittedName>
</protein>
<dbReference type="EMBL" id="VOQQ01000001">
    <property type="protein sequence ID" value="TXC63317.1"/>
    <property type="molecule type" value="Genomic_DNA"/>
</dbReference>
<dbReference type="Pfam" id="PF07739">
    <property type="entry name" value="TipAS"/>
    <property type="match status" value="1"/>
</dbReference>
<dbReference type="PANTHER" id="PTHR30204:SF69">
    <property type="entry name" value="MERR-FAMILY TRANSCRIPTIONAL REGULATOR"/>
    <property type="match status" value="1"/>
</dbReference>